<accession>A0A6C0KLF0</accession>
<dbReference type="EMBL" id="MN740939">
    <property type="protein sequence ID" value="QHU18862.1"/>
    <property type="molecule type" value="Genomic_DNA"/>
</dbReference>
<dbReference type="Pfam" id="PF00117">
    <property type="entry name" value="GATase"/>
    <property type="match status" value="1"/>
</dbReference>
<dbReference type="SUPFAM" id="SSF52317">
    <property type="entry name" value="Class I glutamine amidotransferase-like"/>
    <property type="match status" value="1"/>
</dbReference>
<organism evidence="2">
    <name type="scientific">viral metagenome</name>
    <dbReference type="NCBI Taxonomy" id="1070528"/>
    <lineage>
        <taxon>unclassified sequences</taxon>
        <taxon>metagenomes</taxon>
        <taxon>organismal metagenomes</taxon>
    </lineage>
</organism>
<dbReference type="Gene3D" id="3.40.50.880">
    <property type="match status" value="1"/>
</dbReference>
<dbReference type="GO" id="GO:0005773">
    <property type="term" value="C:vacuole"/>
    <property type="evidence" value="ECO:0007669"/>
    <property type="project" value="TreeGrafter"/>
</dbReference>
<dbReference type="InterPro" id="IPR017926">
    <property type="entry name" value="GATASE"/>
</dbReference>
<dbReference type="PROSITE" id="PS51273">
    <property type="entry name" value="GATASE_TYPE_1"/>
    <property type="match status" value="1"/>
</dbReference>
<dbReference type="InterPro" id="IPR015527">
    <property type="entry name" value="Pept_C26_g-glut_hydrolase"/>
</dbReference>
<feature type="domain" description="Glutamine amidotransferase" evidence="1">
    <location>
        <begin position="37"/>
        <end position="228"/>
    </location>
</feature>
<evidence type="ECO:0000259" key="1">
    <source>
        <dbReference type="Pfam" id="PF00117"/>
    </source>
</evidence>
<dbReference type="InterPro" id="IPR029062">
    <property type="entry name" value="Class_I_gatase-like"/>
</dbReference>
<proteinExistence type="predicted"/>
<evidence type="ECO:0000313" key="2">
    <source>
        <dbReference type="EMBL" id="QHU18862.1"/>
    </source>
</evidence>
<dbReference type="GO" id="GO:0034722">
    <property type="term" value="F:gamma-glutamyl-peptidase activity"/>
    <property type="evidence" value="ECO:0007669"/>
    <property type="project" value="TreeGrafter"/>
</dbReference>
<dbReference type="PANTHER" id="PTHR11315:SF0">
    <property type="entry name" value="FOLATE GAMMA-GLUTAMYL HYDROLASE"/>
    <property type="match status" value="1"/>
</dbReference>
<dbReference type="PANTHER" id="PTHR11315">
    <property type="entry name" value="PROTEASE FAMILY C26 GAMMA-GLUTAMYL HYDROLASE"/>
    <property type="match status" value="1"/>
</dbReference>
<reference evidence="2" key="1">
    <citation type="journal article" date="2020" name="Nature">
        <title>Giant virus diversity and host interactions through global metagenomics.</title>
        <authorList>
            <person name="Schulz F."/>
            <person name="Roux S."/>
            <person name="Paez-Espino D."/>
            <person name="Jungbluth S."/>
            <person name="Walsh D.A."/>
            <person name="Denef V.J."/>
            <person name="McMahon K.D."/>
            <person name="Konstantinidis K.T."/>
            <person name="Eloe-Fadrosh E.A."/>
            <person name="Kyrpides N.C."/>
            <person name="Woyke T."/>
        </authorList>
    </citation>
    <scope>NUCLEOTIDE SEQUENCE</scope>
    <source>
        <strain evidence="2">GVMAG-S-3300013006-158</strain>
    </source>
</reference>
<dbReference type="GO" id="GO:0046900">
    <property type="term" value="P:tetrahydrofolylpolyglutamate metabolic process"/>
    <property type="evidence" value="ECO:0007669"/>
    <property type="project" value="TreeGrafter"/>
</dbReference>
<protein>
    <recommendedName>
        <fullName evidence="1">Glutamine amidotransferase domain-containing protein</fullName>
    </recommendedName>
</protein>
<name>A0A6C0KLF0_9ZZZZ</name>
<dbReference type="AlphaFoldDB" id="A0A6C0KLF0"/>
<sequence>MRSVIRSTRKKQSFCCVGILTIPHSKKVKQGTSHIMKAYVDWFEERGVRVLPIPYDTKEHEVYFYQINGLFIPGGETVYILKNETFVDSVTRFVELSFQKGEYFPIWGTCFGFQSLLHVIGDIPSFQRHPNHGVTPLRITKEGRHSRMFASFTKRYLHYLEAYPSTSNNNEYGISPREFEDNPHLRRFFHVVTTSIDENGQEYVSTIEGIYYPVYGVQWHPERQNTTGQFVDFFVSELKKNKHVCKGIPFVRGTVQAHRCVQYPEHKNLHCYFFS</sequence>
<dbReference type="PROSITE" id="PS51275">
    <property type="entry name" value="PEPTIDASE_C26_GGH"/>
    <property type="match status" value="1"/>
</dbReference>